<dbReference type="EMBL" id="CP114014">
    <property type="protein sequence ID" value="XAY08430.1"/>
    <property type="molecule type" value="Genomic_DNA"/>
</dbReference>
<organism evidence="2">
    <name type="scientific">Paraconexibacter sp. AEG42_29</name>
    <dbReference type="NCBI Taxonomy" id="2997339"/>
    <lineage>
        <taxon>Bacteria</taxon>
        <taxon>Bacillati</taxon>
        <taxon>Actinomycetota</taxon>
        <taxon>Thermoleophilia</taxon>
        <taxon>Solirubrobacterales</taxon>
        <taxon>Paraconexibacteraceae</taxon>
        <taxon>Paraconexibacter</taxon>
    </lineage>
</organism>
<dbReference type="AlphaFoldDB" id="A0AAU7B3F1"/>
<feature type="signal peptide" evidence="1">
    <location>
        <begin position="1"/>
        <end position="21"/>
    </location>
</feature>
<proteinExistence type="predicted"/>
<reference evidence="2" key="1">
    <citation type="submission" date="2022-12" db="EMBL/GenBank/DDBJ databases">
        <title>Paraconexibacter alkalitolerans sp. nov. and Baekduia alba sp. nov., isolated from soil and emended description of the genera Paraconexibacter (Chun et al., 2020) and Baekduia (An et al., 2020).</title>
        <authorList>
            <person name="Vieira S."/>
            <person name="Huber K.J."/>
            <person name="Geppert A."/>
            <person name="Wolf J."/>
            <person name="Neumann-Schaal M."/>
            <person name="Muesken M."/>
            <person name="Overmann J."/>
        </authorList>
    </citation>
    <scope>NUCLEOTIDE SEQUENCE</scope>
    <source>
        <strain evidence="2">AEG42_29</strain>
    </source>
</reference>
<dbReference type="RefSeq" id="WP_354699610.1">
    <property type="nucleotide sequence ID" value="NZ_CP114014.1"/>
</dbReference>
<sequence>MPLRALLVVAALAATSVLTTAGPGAAASRTTTVRTFVVTIKPAGVKARFAIVRDGKRAYMTAQVRRGGAYTQVDKVRLTCAWVTGTDEVTFEPEGASSGNAITGRVGWDALNDPQDRRPYAEYWSWRLRGGQIRLDGIDPSVGCPAS</sequence>
<feature type="chain" id="PRO_5043616216" evidence="1">
    <location>
        <begin position="22"/>
        <end position="147"/>
    </location>
</feature>
<dbReference type="KEGG" id="parq:DSM112329_05331"/>
<evidence type="ECO:0000256" key="1">
    <source>
        <dbReference type="SAM" id="SignalP"/>
    </source>
</evidence>
<keyword evidence="1" id="KW-0732">Signal</keyword>
<accession>A0AAU7B3F1</accession>
<gene>
    <name evidence="2" type="ORF">DSM112329_05331</name>
</gene>
<evidence type="ECO:0000313" key="2">
    <source>
        <dbReference type="EMBL" id="XAY08430.1"/>
    </source>
</evidence>
<name>A0AAU7B3F1_9ACTN</name>
<protein>
    <submittedName>
        <fullName evidence="2">Uncharacterized protein</fullName>
    </submittedName>
</protein>